<evidence type="ECO:0008006" key="3">
    <source>
        <dbReference type="Google" id="ProtNLM"/>
    </source>
</evidence>
<proteinExistence type="predicted"/>
<dbReference type="PIRSF" id="PIRSF007056">
    <property type="entry name" value="UCP007056"/>
    <property type="match status" value="1"/>
</dbReference>
<dbReference type="EMBL" id="CP001322">
    <property type="protein sequence ID" value="ACL05245.1"/>
    <property type="molecule type" value="Genomic_DNA"/>
</dbReference>
<evidence type="ECO:0000313" key="1">
    <source>
        <dbReference type="EMBL" id="ACL05245.1"/>
    </source>
</evidence>
<sequence length="503" mass="57076">MKGYQGKENRTRRTPAAFLGYQQRWSGDKSRVKVWQKSRRIGASWDEAGEDTLLAASENGMDVFYIGYNKDMAQEFIEDCADWARFFNQAAGEIEEFLFEDEADEKKHILAFRIRFKSGFKIVALSSRPANLRGKQGKIVIDEAAFHDDLAGLIKAAMAMLMWGGSVVIISTHNGVDNPFNELIEAIKAGKKPYSLHTTTLDDAIQEGLYDRVCLRLGKEWTQEGQDAWRKDIVDFYGDDADEELFVIPAQGADIYLHRTLVLSCMSPDIPVYRWKCKDSFVNEPEHVREKAALEWCEENLKPHLDQLDPNLKTYFGEDFGRTGDLTNITPLQEQPGLKYHAPFIVELRNAPFDQQRQVLFYVLDRLPRFTGGAMDSRGNGQYLAEVAMQRYGAMRIQQIMISQAWYLEAMPKYKKAFEEKEILTARDSDILEDHRSVKMKKGVAKVPDDYRTKGSDGGQRHGDAAIGGCMAWYAVQNIDGVEMESESTGVKRASTQLSGFMG</sequence>
<reference evidence="1 2" key="1">
    <citation type="journal article" date="2012" name="Environ. Microbiol.">
        <title>The genome sequence of Desulfatibacillum alkenivorans AK-01: a blueprint for anaerobic alkane oxidation.</title>
        <authorList>
            <person name="Callaghan A.V."/>
            <person name="Morris B.E."/>
            <person name="Pereira I.A."/>
            <person name="McInerney M.J."/>
            <person name="Austin R.N."/>
            <person name="Groves J.T."/>
            <person name="Kukor J.J."/>
            <person name="Suflita J.M."/>
            <person name="Young L.Y."/>
            <person name="Zylstra G.J."/>
            <person name="Wawrik B."/>
        </authorList>
    </citation>
    <scope>NUCLEOTIDE SEQUENCE [LARGE SCALE GENOMIC DNA]</scope>
    <source>
        <strain evidence="1 2">AK-01</strain>
    </source>
</reference>
<dbReference type="Proteomes" id="UP000000739">
    <property type="component" value="Chromosome"/>
</dbReference>
<organism evidence="1 2">
    <name type="scientific">Desulfatibacillum aliphaticivorans</name>
    <dbReference type="NCBI Taxonomy" id="218208"/>
    <lineage>
        <taxon>Bacteria</taxon>
        <taxon>Pseudomonadati</taxon>
        <taxon>Thermodesulfobacteriota</taxon>
        <taxon>Desulfobacteria</taxon>
        <taxon>Desulfobacterales</taxon>
        <taxon>Desulfatibacillaceae</taxon>
        <taxon>Desulfatibacillum</taxon>
    </lineage>
</organism>
<gene>
    <name evidence="1" type="ordered locus">Dalk_3557</name>
</gene>
<dbReference type="eggNOG" id="COG4373">
    <property type="taxonomic scope" value="Bacteria"/>
</dbReference>
<dbReference type="InterPro" id="IPR012036">
    <property type="entry name" value="Phage_Mu_Gp28"/>
</dbReference>
<dbReference type="KEGG" id="dal:Dalk_3557"/>
<protein>
    <recommendedName>
        <fullName evidence="3">Mu-like prophage FluMu protein gp28</fullName>
    </recommendedName>
</protein>
<dbReference type="AlphaFoldDB" id="B8FC40"/>
<dbReference type="HOGENOM" id="CLU_030701_0_0_7"/>
<evidence type="ECO:0000313" key="2">
    <source>
        <dbReference type="Proteomes" id="UP000000739"/>
    </source>
</evidence>
<dbReference type="RefSeq" id="WP_015948302.1">
    <property type="nucleotide sequence ID" value="NC_011768.1"/>
</dbReference>
<dbReference type="Gene3D" id="3.30.420.240">
    <property type="match status" value="1"/>
</dbReference>
<dbReference type="Gene3D" id="3.40.50.300">
    <property type="entry name" value="P-loop containing nucleotide triphosphate hydrolases"/>
    <property type="match status" value="1"/>
</dbReference>
<name>B8FC40_DESAL</name>
<accession>B8FC40</accession>
<keyword evidence="2" id="KW-1185">Reference proteome</keyword>
<dbReference type="InterPro" id="IPR027417">
    <property type="entry name" value="P-loop_NTPase"/>
</dbReference>